<accession>A0A6L2L0J5</accession>
<gene>
    <name evidence="1" type="ORF">Tci_025672</name>
</gene>
<dbReference type="EMBL" id="BKCJ010003213">
    <property type="protein sequence ID" value="GEU53694.1"/>
    <property type="molecule type" value="Genomic_DNA"/>
</dbReference>
<organism evidence="1">
    <name type="scientific">Tanacetum cinerariifolium</name>
    <name type="common">Dalmatian daisy</name>
    <name type="synonym">Chrysanthemum cinerariifolium</name>
    <dbReference type="NCBI Taxonomy" id="118510"/>
    <lineage>
        <taxon>Eukaryota</taxon>
        <taxon>Viridiplantae</taxon>
        <taxon>Streptophyta</taxon>
        <taxon>Embryophyta</taxon>
        <taxon>Tracheophyta</taxon>
        <taxon>Spermatophyta</taxon>
        <taxon>Magnoliopsida</taxon>
        <taxon>eudicotyledons</taxon>
        <taxon>Gunneridae</taxon>
        <taxon>Pentapetalae</taxon>
        <taxon>asterids</taxon>
        <taxon>campanulids</taxon>
        <taxon>Asterales</taxon>
        <taxon>Asteraceae</taxon>
        <taxon>Asteroideae</taxon>
        <taxon>Anthemideae</taxon>
        <taxon>Anthemidinae</taxon>
        <taxon>Tanacetum</taxon>
    </lineage>
</organism>
<dbReference type="AlphaFoldDB" id="A0A6L2L0J5"/>
<protein>
    <submittedName>
        <fullName evidence="1">Uncharacterized protein</fullName>
    </submittedName>
</protein>
<proteinExistence type="predicted"/>
<reference evidence="1" key="1">
    <citation type="journal article" date="2019" name="Sci. Rep.">
        <title>Draft genome of Tanacetum cinerariifolium, the natural source of mosquito coil.</title>
        <authorList>
            <person name="Yamashiro T."/>
            <person name="Shiraishi A."/>
            <person name="Satake H."/>
            <person name="Nakayama K."/>
        </authorList>
    </citation>
    <scope>NUCLEOTIDE SEQUENCE</scope>
</reference>
<sequence length="179" mass="19816">MTLHWSGVGAAPLMSPRQDETSEPLLYAGWMAGPYWCKDATRCRNDDPVTSGIKSQVGPRRTEAESFKRSNGLIQMVDDSRCTLDLKSPERGCRSSVRMTMHEVVHEMVVGECHEPSSEGSGSAWKAYMTARDAGLLLLVLLEYPNGKGYVSRVETRYDTTLVGSWGRSPDESKAGRNQ</sequence>
<comment type="caution">
    <text evidence="1">The sequence shown here is derived from an EMBL/GenBank/DDBJ whole genome shotgun (WGS) entry which is preliminary data.</text>
</comment>
<evidence type="ECO:0000313" key="1">
    <source>
        <dbReference type="EMBL" id="GEU53694.1"/>
    </source>
</evidence>
<name>A0A6L2L0J5_TANCI</name>